<reference evidence="1 2" key="1">
    <citation type="journal article" date="2013" name="Front. Plant Sci.">
        <title>The Reference Genome of the Halophytic Plant Eutrema salsugineum.</title>
        <authorList>
            <person name="Yang R."/>
            <person name="Jarvis D.E."/>
            <person name="Chen H."/>
            <person name="Beilstein M.A."/>
            <person name="Grimwood J."/>
            <person name="Jenkins J."/>
            <person name="Shu S."/>
            <person name="Prochnik S."/>
            <person name="Xin M."/>
            <person name="Ma C."/>
            <person name="Schmutz J."/>
            <person name="Wing R.A."/>
            <person name="Mitchell-Olds T."/>
            <person name="Schumaker K.S."/>
            <person name="Wang X."/>
        </authorList>
    </citation>
    <scope>NUCLEOTIDE SEQUENCE [LARGE SCALE GENOMIC DNA]</scope>
</reference>
<proteinExistence type="predicted"/>
<sequence length="113" mass="13378">FSLFRTPISLSLYLLTPCRSPAKFSTGNNFREVTGITRDNEIQFNQRRFWINWVWHWSEDYPTLELTGLGEKYLRMCVVIALIYLKFDGKNKETLLEQQSESVSGYWDKSFPI</sequence>
<evidence type="ECO:0000313" key="1">
    <source>
        <dbReference type="EMBL" id="ESQ42289.1"/>
    </source>
</evidence>
<dbReference type="KEGG" id="eus:EUTSA_v10016022mg"/>
<dbReference type="Proteomes" id="UP000030689">
    <property type="component" value="Unassembled WGS sequence"/>
</dbReference>
<keyword evidence="2" id="KW-1185">Reference proteome</keyword>
<dbReference type="EMBL" id="KI517464">
    <property type="protein sequence ID" value="ESQ42289.1"/>
    <property type="molecule type" value="Genomic_DNA"/>
</dbReference>
<dbReference type="AlphaFoldDB" id="V4LEX9"/>
<evidence type="ECO:0000313" key="2">
    <source>
        <dbReference type="Proteomes" id="UP000030689"/>
    </source>
</evidence>
<dbReference type="OrthoDB" id="191037at2759"/>
<organism evidence="1 2">
    <name type="scientific">Eutrema salsugineum</name>
    <name type="common">Saltwater cress</name>
    <name type="synonym">Sisymbrium salsugineum</name>
    <dbReference type="NCBI Taxonomy" id="72664"/>
    <lineage>
        <taxon>Eukaryota</taxon>
        <taxon>Viridiplantae</taxon>
        <taxon>Streptophyta</taxon>
        <taxon>Embryophyta</taxon>
        <taxon>Tracheophyta</taxon>
        <taxon>Spermatophyta</taxon>
        <taxon>Magnoliopsida</taxon>
        <taxon>eudicotyledons</taxon>
        <taxon>Gunneridae</taxon>
        <taxon>Pentapetalae</taxon>
        <taxon>rosids</taxon>
        <taxon>malvids</taxon>
        <taxon>Brassicales</taxon>
        <taxon>Brassicaceae</taxon>
        <taxon>Eutremeae</taxon>
        <taxon>Eutrema</taxon>
    </lineage>
</organism>
<feature type="non-terminal residue" evidence="1">
    <location>
        <position position="1"/>
    </location>
</feature>
<gene>
    <name evidence="1" type="ORF">EUTSA_v10016022mg</name>
</gene>
<dbReference type="Gramene" id="ESQ42289">
    <property type="protein sequence ID" value="ESQ42289"/>
    <property type="gene ID" value="EUTSA_v10016022mg"/>
</dbReference>
<protein>
    <submittedName>
        <fullName evidence="1">Uncharacterized protein</fullName>
    </submittedName>
</protein>
<name>V4LEX9_EUTSA</name>
<accession>V4LEX9</accession>